<accession>A0A7S9LGY4</accession>
<evidence type="ECO:0000313" key="3">
    <source>
        <dbReference type="EMBL" id="QPH48869.1"/>
    </source>
</evidence>
<name>A0A7S9LGY4_9PSED</name>
<dbReference type="Pfam" id="PF14467">
    <property type="entry name" value="DUF4426"/>
    <property type="match status" value="1"/>
</dbReference>
<feature type="signal peptide" evidence="1">
    <location>
        <begin position="1"/>
        <end position="19"/>
    </location>
</feature>
<evidence type="ECO:0000259" key="2">
    <source>
        <dbReference type="Pfam" id="PF14467"/>
    </source>
</evidence>
<organism evidence="3 4">
    <name type="scientific">Pseudomonas fulva</name>
    <dbReference type="NCBI Taxonomy" id="47880"/>
    <lineage>
        <taxon>Bacteria</taxon>
        <taxon>Pseudomonadati</taxon>
        <taxon>Pseudomonadota</taxon>
        <taxon>Gammaproteobacteria</taxon>
        <taxon>Pseudomonadales</taxon>
        <taxon>Pseudomonadaceae</taxon>
        <taxon>Pseudomonas</taxon>
    </lineage>
</organism>
<gene>
    <name evidence="3" type="ORF">IZU98_21270</name>
</gene>
<sequence>MRRLALLLIGLCLALPVLAADTARAARKEVFGDITVHYGAFTSSMLTPQVAAATGLVRSRHQGVLSLTVLRDGKPITAVVSGAVKDLTGRKQPLAFKQVTDHGTASYVAQFTIEQPETVVFELGVQAGGVSHSFSFNQDVFPGE</sequence>
<dbReference type="GeneID" id="93444201"/>
<dbReference type="RefSeq" id="WP_027913497.1">
    <property type="nucleotide sequence ID" value="NZ_BQHM01000001.1"/>
</dbReference>
<dbReference type="AlphaFoldDB" id="A0A7S9LGY4"/>
<dbReference type="Gene3D" id="2.60.40.3340">
    <property type="entry name" value="Domain of unknown function DUF4426"/>
    <property type="match status" value="1"/>
</dbReference>
<dbReference type="EMBL" id="CP064946">
    <property type="protein sequence ID" value="QPH48869.1"/>
    <property type="molecule type" value="Genomic_DNA"/>
</dbReference>
<dbReference type="Proteomes" id="UP000594430">
    <property type="component" value="Chromosome"/>
</dbReference>
<reference evidence="3 4" key="1">
    <citation type="submission" date="2020-11" db="EMBL/GenBank/DDBJ databases">
        <title>Pseudomonas fulva producing VIM-24.</title>
        <authorList>
            <person name="Liu S."/>
        </authorList>
    </citation>
    <scope>NUCLEOTIDE SEQUENCE [LARGE SCALE GENOMIC DNA]</scope>
    <source>
        <strain evidence="3 4">ZDHY414</strain>
    </source>
</reference>
<feature type="chain" id="PRO_5030756815" evidence="1">
    <location>
        <begin position="20"/>
        <end position="144"/>
    </location>
</feature>
<proteinExistence type="predicted"/>
<dbReference type="InterPro" id="IPR025218">
    <property type="entry name" value="DUF4426"/>
</dbReference>
<evidence type="ECO:0000313" key="4">
    <source>
        <dbReference type="Proteomes" id="UP000594430"/>
    </source>
</evidence>
<evidence type="ECO:0000256" key="1">
    <source>
        <dbReference type="SAM" id="SignalP"/>
    </source>
</evidence>
<keyword evidence="1" id="KW-0732">Signal</keyword>
<feature type="domain" description="DUF4426" evidence="2">
    <location>
        <begin position="29"/>
        <end position="142"/>
    </location>
</feature>
<protein>
    <submittedName>
        <fullName evidence="3">DUF4426 domain-containing protein</fullName>
    </submittedName>
</protein>